<protein>
    <submittedName>
        <fullName evidence="3">RPM1 interacting protein 13-like</fullName>
    </submittedName>
</protein>
<evidence type="ECO:0000256" key="1">
    <source>
        <dbReference type="SAM" id="MobiDB-lite"/>
    </source>
</evidence>
<dbReference type="PANTHER" id="PTHR33443">
    <property type="entry name" value="ZGC:112980"/>
    <property type="match status" value="1"/>
</dbReference>
<dbReference type="KEGG" id="rsz:130506098"/>
<dbReference type="GeneID" id="130506098"/>
<dbReference type="AlphaFoldDB" id="A0A9W3CYP6"/>
<feature type="compositionally biased region" description="Low complexity" evidence="1">
    <location>
        <begin position="311"/>
        <end position="320"/>
    </location>
</feature>
<dbReference type="Proteomes" id="UP000504610">
    <property type="component" value="Unplaced"/>
</dbReference>
<accession>A0A9W3CYP6</accession>
<reference evidence="3" key="1">
    <citation type="submission" date="2025-08" db="UniProtKB">
        <authorList>
            <consortium name="RefSeq"/>
        </authorList>
    </citation>
    <scope>IDENTIFICATION</scope>
    <source>
        <tissue evidence="3">Leaf</tissue>
    </source>
</reference>
<gene>
    <name evidence="3" type="primary">LOC130506098</name>
</gene>
<dbReference type="InterPro" id="IPR053234">
    <property type="entry name" value="RPM1_Interactor"/>
</dbReference>
<feature type="region of interest" description="Disordered" evidence="1">
    <location>
        <begin position="217"/>
        <end position="253"/>
    </location>
</feature>
<name>A0A9W3CYP6_RAPSA</name>
<proteinExistence type="predicted"/>
<feature type="compositionally biased region" description="Polar residues" evidence="1">
    <location>
        <begin position="217"/>
        <end position="249"/>
    </location>
</feature>
<keyword evidence="2" id="KW-1185">Reference proteome</keyword>
<organism evidence="2 3">
    <name type="scientific">Raphanus sativus</name>
    <name type="common">Radish</name>
    <name type="synonym">Raphanus raphanistrum var. sativus</name>
    <dbReference type="NCBI Taxonomy" id="3726"/>
    <lineage>
        <taxon>Eukaryota</taxon>
        <taxon>Viridiplantae</taxon>
        <taxon>Streptophyta</taxon>
        <taxon>Embryophyta</taxon>
        <taxon>Tracheophyta</taxon>
        <taxon>Spermatophyta</taxon>
        <taxon>Magnoliopsida</taxon>
        <taxon>eudicotyledons</taxon>
        <taxon>Gunneridae</taxon>
        <taxon>Pentapetalae</taxon>
        <taxon>rosids</taxon>
        <taxon>malvids</taxon>
        <taxon>Brassicales</taxon>
        <taxon>Brassicaceae</taxon>
        <taxon>Brassiceae</taxon>
        <taxon>Raphanus</taxon>
    </lineage>
</organism>
<dbReference type="PANTHER" id="PTHR33443:SF27">
    <property type="entry name" value="RPM1 INTERACTING PROTEIN 13"/>
    <property type="match status" value="1"/>
</dbReference>
<dbReference type="RefSeq" id="XP_056856704.1">
    <property type="nucleotide sequence ID" value="XM_057000724.1"/>
</dbReference>
<feature type="region of interest" description="Disordered" evidence="1">
    <location>
        <begin position="292"/>
        <end position="327"/>
    </location>
</feature>
<sequence length="343" mass="39266">MMNDIIYLSSDEEDHKLVDHTSFFDDDIPKRTCQWKPVSEDLTVEDDDDCVVLDGDPYKTKVKETTLHTCEADDDILVLGQKGEIACIDFPHPRHACAKYPFNSTSHDKYCDMCHCYVCDIRAPCPHWCIGISTYNHCHANDKDQVWKNQRECTRSGTLLPPQTMLQNTWYSPVNQFGPSTMVAPRSNTYIRPGYRSEQPRTFPQNLQPRAPHQLYQNQNDRFNNGNPIPQVFSSKSLSWTPQRPSLRSTPLDVAQGFPYNPYVTPPTALQSNSQQAFGDYVSPLSRTSYGRQFSRTSAVSSGPPNPQAKQQQQQQQQQQRSVNRALSEIEDWLMDIGQHYPD</sequence>
<dbReference type="OrthoDB" id="266020at2759"/>
<evidence type="ECO:0000313" key="2">
    <source>
        <dbReference type="Proteomes" id="UP000504610"/>
    </source>
</evidence>
<evidence type="ECO:0000313" key="3">
    <source>
        <dbReference type="RefSeq" id="XP_056856704.1"/>
    </source>
</evidence>
<feature type="compositionally biased region" description="Polar residues" evidence="1">
    <location>
        <begin position="292"/>
        <end position="303"/>
    </location>
</feature>